<sequence>KLLDETVFYLNLNPQQGIILRKEGKQTDQEIAEMLLNFFQNRYGKDPYIAVSKKLNGIEELSVCLDNLEALLERRFYRPDIHIYLSEQESVETGRTHSVQVPDDDILTKQIHQDLKMKDLDSLKEHLACLEKKYYMAQGFSQVYVKFIFSNILKDFYEELPNKSEKDLTKDIEQLYRATTLNDIMDVVNRNVTALEAVFGQSRTLLHKEIESIKQYIYDHYGEELSVEMLAEKVYMAPSYLSHIFKKETGLNLSRFIKNYRMEMAKKKLETTHEKIVTISYSVGYQNVSYFCQNFREYFGVTPQKFRG</sequence>
<comment type="caution">
    <text evidence="5">The sequence shown here is derived from an EMBL/GenBank/DDBJ whole genome shotgun (WGS) entry which is preliminary data.</text>
</comment>
<dbReference type="InterPro" id="IPR018062">
    <property type="entry name" value="HTH_AraC-typ_CS"/>
</dbReference>
<dbReference type="Proteomes" id="UP000824201">
    <property type="component" value="Unassembled WGS sequence"/>
</dbReference>
<evidence type="ECO:0000256" key="3">
    <source>
        <dbReference type="ARBA" id="ARBA00023163"/>
    </source>
</evidence>
<dbReference type="SUPFAM" id="SSF46689">
    <property type="entry name" value="Homeodomain-like"/>
    <property type="match status" value="2"/>
</dbReference>
<dbReference type="SMART" id="SM00342">
    <property type="entry name" value="HTH_ARAC"/>
    <property type="match status" value="1"/>
</dbReference>
<dbReference type="GO" id="GO:0043565">
    <property type="term" value="F:sequence-specific DNA binding"/>
    <property type="evidence" value="ECO:0007669"/>
    <property type="project" value="InterPro"/>
</dbReference>
<dbReference type="PROSITE" id="PS01124">
    <property type="entry name" value="HTH_ARAC_FAMILY_2"/>
    <property type="match status" value="1"/>
</dbReference>
<keyword evidence="3" id="KW-0804">Transcription</keyword>
<accession>A0A9D1EFD3</accession>
<dbReference type="Gene3D" id="1.10.10.60">
    <property type="entry name" value="Homeodomain-like"/>
    <property type="match status" value="2"/>
</dbReference>
<dbReference type="PANTHER" id="PTHR43280">
    <property type="entry name" value="ARAC-FAMILY TRANSCRIPTIONAL REGULATOR"/>
    <property type="match status" value="1"/>
</dbReference>
<proteinExistence type="predicted"/>
<feature type="non-terminal residue" evidence="5">
    <location>
        <position position="1"/>
    </location>
</feature>
<dbReference type="PRINTS" id="PR00032">
    <property type="entry name" value="HTHARAC"/>
</dbReference>
<keyword evidence="1" id="KW-0805">Transcription regulation</keyword>
<protein>
    <submittedName>
        <fullName evidence="5">Helix-turn-helix transcriptional regulator</fullName>
    </submittedName>
</protein>
<dbReference type="InterPro" id="IPR018060">
    <property type="entry name" value="HTH_AraC"/>
</dbReference>
<feature type="domain" description="HTH araC/xylS-type" evidence="4">
    <location>
        <begin position="211"/>
        <end position="308"/>
    </location>
</feature>
<dbReference type="GO" id="GO:0003700">
    <property type="term" value="F:DNA-binding transcription factor activity"/>
    <property type="evidence" value="ECO:0007669"/>
    <property type="project" value="InterPro"/>
</dbReference>
<evidence type="ECO:0000256" key="1">
    <source>
        <dbReference type="ARBA" id="ARBA00023015"/>
    </source>
</evidence>
<dbReference type="InterPro" id="IPR009057">
    <property type="entry name" value="Homeodomain-like_sf"/>
</dbReference>
<reference evidence="5" key="2">
    <citation type="journal article" date="2021" name="PeerJ">
        <title>Extensive microbial diversity within the chicken gut microbiome revealed by metagenomics and culture.</title>
        <authorList>
            <person name="Gilroy R."/>
            <person name="Ravi A."/>
            <person name="Getino M."/>
            <person name="Pursley I."/>
            <person name="Horton D.L."/>
            <person name="Alikhan N.F."/>
            <person name="Baker D."/>
            <person name="Gharbi K."/>
            <person name="Hall N."/>
            <person name="Watson M."/>
            <person name="Adriaenssens E.M."/>
            <person name="Foster-Nyarko E."/>
            <person name="Jarju S."/>
            <person name="Secka A."/>
            <person name="Antonio M."/>
            <person name="Oren A."/>
            <person name="Chaudhuri R.R."/>
            <person name="La Ragione R."/>
            <person name="Hildebrand F."/>
            <person name="Pallen M.J."/>
        </authorList>
    </citation>
    <scope>NUCLEOTIDE SEQUENCE</scope>
    <source>
        <strain evidence="5">ChiW13-3771</strain>
    </source>
</reference>
<keyword evidence="2" id="KW-0238">DNA-binding</keyword>
<dbReference type="AlphaFoldDB" id="A0A9D1EFD3"/>
<dbReference type="PROSITE" id="PS00041">
    <property type="entry name" value="HTH_ARAC_FAMILY_1"/>
    <property type="match status" value="1"/>
</dbReference>
<dbReference type="Pfam" id="PF12833">
    <property type="entry name" value="HTH_18"/>
    <property type="match status" value="1"/>
</dbReference>
<reference evidence="5" key="1">
    <citation type="submission" date="2020-10" db="EMBL/GenBank/DDBJ databases">
        <authorList>
            <person name="Gilroy R."/>
        </authorList>
    </citation>
    <scope>NUCLEOTIDE SEQUENCE</scope>
    <source>
        <strain evidence="5">ChiW13-3771</strain>
    </source>
</reference>
<evidence type="ECO:0000313" key="6">
    <source>
        <dbReference type="Proteomes" id="UP000824201"/>
    </source>
</evidence>
<organism evidence="5 6">
    <name type="scientific">Candidatus Fimimorpha faecalis</name>
    <dbReference type="NCBI Taxonomy" id="2840824"/>
    <lineage>
        <taxon>Bacteria</taxon>
        <taxon>Bacillati</taxon>
        <taxon>Bacillota</taxon>
        <taxon>Clostridia</taxon>
        <taxon>Eubacteriales</taxon>
        <taxon>Candidatus Fimimorpha</taxon>
    </lineage>
</organism>
<evidence type="ECO:0000259" key="4">
    <source>
        <dbReference type="PROSITE" id="PS01124"/>
    </source>
</evidence>
<dbReference type="EMBL" id="DVHN01000138">
    <property type="protein sequence ID" value="HIR89391.1"/>
    <property type="molecule type" value="Genomic_DNA"/>
</dbReference>
<dbReference type="InterPro" id="IPR020449">
    <property type="entry name" value="Tscrpt_reg_AraC-type_HTH"/>
</dbReference>
<evidence type="ECO:0000313" key="5">
    <source>
        <dbReference type="EMBL" id="HIR89391.1"/>
    </source>
</evidence>
<dbReference type="PANTHER" id="PTHR43280:SF10">
    <property type="entry name" value="REGULATORY PROTEIN POCR"/>
    <property type="match status" value="1"/>
</dbReference>
<evidence type="ECO:0000256" key="2">
    <source>
        <dbReference type="ARBA" id="ARBA00023125"/>
    </source>
</evidence>
<name>A0A9D1EFD3_9FIRM</name>
<gene>
    <name evidence="5" type="ORF">IAC96_10600</name>
</gene>